<comment type="caution">
    <text evidence="2">The sequence shown here is derived from an EMBL/GenBank/DDBJ whole genome shotgun (WGS) entry which is preliminary data.</text>
</comment>
<sequence>MPMLIDVAELAGLAAEGALYGVFVCLFAVCGYDLVRRRRRLGSQLSWPMVSAGVLLIVLATARFAVDTANVFEAFIKHDPRTARIGYLADVTQPLFTTKHSILVAVLLVGDSFVNYRCWVVWGKNIWIVLFPIVLSFTSAASGSYTMWAYSNLPNQTVLSEATWLKAFFSLSLVANAFSTCMLAFRIWHVDHEMAKTTMERANPSLFPIVRIILESGMLNAAYLFVYVMTLNFGSQGLEIMSEMATPLTGIIFSIVILRVGHQRHDDNFYTQHATRTMTWNIARKTTNFTMGISASAGTATTATAAGTDANMSNLEVYVHGTTTRKVDDEDAQELHSLSTSGAV</sequence>
<proteinExistence type="predicted"/>
<keyword evidence="3" id="KW-1185">Reference proteome</keyword>
<feature type="transmembrane region" description="Helical" evidence="1">
    <location>
        <begin position="12"/>
        <end position="35"/>
    </location>
</feature>
<feature type="transmembrane region" description="Helical" evidence="1">
    <location>
        <begin position="168"/>
        <end position="188"/>
    </location>
</feature>
<feature type="transmembrane region" description="Helical" evidence="1">
    <location>
        <begin position="240"/>
        <end position="260"/>
    </location>
</feature>
<dbReference type="EMBL" id="AYKW01000026">
    <property type="protein sequence ID" value="PIL28233.1"/>
    <property type="molecule type" value="Genomic_DNA"/>
</dbReference>
<accession>A0A2G8S374</accession>
<dbReference type="OrthoDB" id="2756618at2759"/>
<feature type="transmembrane region" description="Helical" evidence="1">
    <location>
        <begin position="47"/>
        <end position="66"/>
    </location>
</feature>
<evidence type="ECO:0000256" key="1">
    <source>
        <dbReference type="SAM" id="Phobius"/>
    </source>
</evidence>
<gene>
    <name evidence="2" type="ORF">GSI_09645</name>
</gene>
<keyword evidence="1" id="KW-1133">Transmembrane helix</keyword>
<dbReference type="AlphaFoldDB" id="A0A2G8S374"/>
<protein>
    <submittedName>
        <fullName evidence="2">Uncharacterized protein</fullName>
    </submittedName>
</protein>
<evidence type="ECO:0000313" key="3">
    <source>
        <dbReference type="Proteomes" id="UP000230002"/>
    </source>
</evidence>
<keyword evidence="1" id="KW-0812">Transmembrane</keyword>
<feature type="transmembrane region" description="Helical" evidence="1">
    <location>
        <begin position="100"/>
        <end position="119"/>
    </location>
</feature>
<evidence type="ECO:0000313" key="2">
    <source>
        <dbReference type="EMBL" id="PIL28233.1"/>
    </source>
</evidence>
<organism evidence="2 3">
    <name type="scientific">Ganoderma sinense ZZ0214-1</name>
    <dbReference type="NCBI Taxonomy" id="1077348"/>
    <lineage>
        <taxon>Eukaryota</taxon>
        <taxon>Fungi</taxon>
        <taxon>Dikarya</taxon>
        <taxon>Basidiomycota</taxon>
        <taxon>Agaricomycotina</taxon>
        <taxon>Agaricomycetes</taxon>
        <taxon>Polyporales</taxon>
        <taxon>Polyporaceae</taxon>
        <taxon>Ganoderma</taxon>
    </lineage>
</organism>
<feature type="transmembrane region" description="Helical" evidence="1">
    <location>
        <begin position="126"/>
        <end position="148"/>
    </location>
</feature>
<reference evidence="2 3" key="1">
    <citation type="journal article" date="2015" name="Sci. Rep.">
        <title>Chromosome-level genome map provides insights into diverse defense mechanisms in the medicinal fungus Ganoderma sinense.</title>
        <authorList>
            <person name="Zhu Y."/>
            <person name="Xu J."/>
            <person name="Sun C."/>
            <person name="Zhou S."/>
            <person name="Xu H."/>
            <person name="Nelson D.R."/>
            <person name="Qian J."/>
            <person name="Song J."/>
            <person name="Luo H."/>
            <person name="Xiang L."/>
            <person name="Li Y."/>
            <person name="Xu Z."/>
            <person name="Ji A."/>
            <person name="Wang L."/>
            <person name="Lu S."/>
            <person name="Hayward A."/>
            <person name="Sun W."/>
            <person name="Li X."/>
            <person name="Schwartz D.C."/>
            <person name="Wang Y."/>
            <person name="Chen S."/>
        </authorList>
    </citation>
    <scope>NUCLEOTIDE SEQUENCE [LARGE SCALE GENOMIC DNA]</scope>
    <source>
        <strain evidence="2 3">ZZ0214-1</strain>
    </source>
</reference>
<keyword evidence="1" id="KW-0472">Membrane</keyword>
<feature type="transmembrane region" description="Helical" evidence="1">
    <location>
        <begin position="209"/>
        <end position="228"/>
    </location>
</feature>
<name>A0A2G8S374_9APHY</name>
<dbReference type="Proteomes" id="UP000230002">
    <property type="component" value="Unassembled WGS sequence"/>
</dbReference>